<protein>
    <recommendedName>
        <fullName evidence="1">RNA ligase domain-containing protein</fullName>
    </recommendedName>
</protein>
<dbReference type="Gene3D" id="3.30.470.30">
    <property type="entry name" value="DNA ligase/mRNA capping enzyme"/>
    <property type="match status" value="1"/>
</dbReference>
<evidence type="ECO:0000313" key="3">
    <source>
        <dbReference type="EMBL" id="CAF3861029.1"/>
    </source>
</evidence>
<reference evidence="2" key="1">
    <citation type="submission" date="2021-02" db="EMBL/GenBank/DDBJ databases">
        <authorList>
            <person name="Nowell W R."/>
        </authorList>
    </citation>
    <scope>NUCLEOTIDE SEQUENCE</scope>
</reference>
<dbReference type="AlphaFoldDB" id="A0A815M4B0"/>
<gene>
    <name evidence="2" type="ORF">IZO911_LOCUS40550</name>
    <name evidence="3" type="ORF">KXQ929_LOCUS20654</name>
</gene>
<dbReference type="SUPFAM" id="SSF56091">
    <property type="entry name" value="DNA ligase/mRNA capping enzyme, catalytic domain"/>
    <property type="match status" value="1"/>
</dbReference>
<dbReference type="InterPro" id="IPR021122">
    <property type="entry name" value="RNA_ligase_dom_REL/Rnl2"/>
</dbReference>
<organism evidence="2 4">
    <name type="scientific">Adineta steineri</name>
    <dbReference type="NCBI Taxonomy" id="433720"/>
    <lineage>
        <taxon>Eukaryota</taxon>
        <taxon>Metazoa</taxon>
        <taxon>Spiralia</taxon>
        <taxon>Gnathifera</taxon>
        <taxon>Rotifera</taxon>
        <taxon>Eurotatoria</taxon>
        <taxon>Bdelloidea</taxon>
        <taxon>Adinetida</taxon>
        <taxon>Adinetidae</taxon>
        <taxon>Adineta</taxon>
    </lineage>
</organism>
<name>A0A815M4B0_9BILA</name>
<evidence type="ECO:0000259" key="1">
    <source>
        <dbReference type="Pfam" id="PF09414"/>
    </source>
</evidence>
<feature type="domain" description="RNA ligase" evidence="1">
    <location>
        <begin position="37"/>
        <end position="243"/>
    </location>
</feature>
<dbReference type="Proteomes" id="UP000663860">
    <property type="component" value="Unassembled WGS sequence"/>
</dbReference>
<comment type="caution">
    <text evidence="2">The sequence shown here is derived from an EMBL/GenBank/DDBJ whole genome shotgun (WGS) entry which is preliminary data.</text>
</comment>
<accession>A0A815M4B0</accession>
<dbReference type="EMBL" id="CAJNOE010001390">
    <property type="protein sequence ID" value="CAF1418962.1"/>
    <property type="molecule type" value="Genomic_DNA"/>
</dbReference>
<sequence length="355" mass="41030">MISYPATEQFLQAITKADRYATVSSNGDVRDQPIMNFIGTVKLHGTNAAIGYQKDSHPWCQSRNRVITPNNDNAGFAKYIYPFANNFFFADILPHCPTIRHHYENGDKILIFGEWCGGTIQKNVAIYGLPTMFVIFKIQIVNQFTSTDADNQEQHATSYWLHPQEWSTLKCHVRSIYNIFDFPTYTIQVDFNRPELSQETLTKITEQVERQCPVGAHFNRFGIGEGVVWTEWTQTAGNLTFKVKGRQHQVTQAKALVSVNVTKFTRVDHFIQYSCTENRMRQALDYMREQNVSIEMKNLCIFLRWLVTDICKEEKAAINASNINAKEIHEAVSKRTKAWFMKVSTENQKKMQKEE</sequence>
<dbReference type="EMBL" id="CAJOBB010001465">
    <property type="protein sequence ID" value="CAF3861029.1"/>
    <property type="molecule type" value="Genomic_DNA"/>
</dbReference>
<dbReference type="Proteomes" id="UP000663868">
    <property type="component" value="Unassembled WGS sequence"/>
</dbReference>
<dbReference type="Pfam" id="PF09414">
    <property type="entry name" value="RNA_ligase"/>
    <property type="match status" value="1"/>
</dbReference>
<evidence type="ECO:0000313" key="2">
    <source>
        <dbReference type="EMBL" id="CAF1418962.1"/>
    </source>
</evidence>
<proteinExistence type="predicted"/>
<evidence type="ECO:0000313" key="4">
    <source>
        <dbReference type="Proteomes" id="UP000663860"/>
    </source>
</evidence>